<dbReference type="AlphaFoldDB" id="A0AAD4XFU7"/>
<dbReference type="InterPro" id="IPR041469">
    <property type="entry name" value="Subtilisin-like_FN3"/>
</dbReference>
<feature type="active site" description="Charge relay system" evidence="6 7">
    <location>
        <position position="150"/>
    </location>
</feature>
<evidence type="ECO:0000256" key="6">
    <source>
        <dbReference type="PIRSR" id="PIRSR615500-1"/>
    </source>
</evidence>
<sequence length="767" mass="83286">MYSSRENYDRPVLHVFLLVLQIVFTCFGLVKGDDSAQEKAFYVVYMGSSSSFESKDSMVDAHVTLLSDVVGSVDTAKKSFVHSYNHFNAFAARFTPDEARELKSSVNVISVFPNQYRELHTTASWDFLGFPENVPRNLKFERDIVVGVIDTGITPDSESFSDEGFGPPPPFWKGTCGPFVNFSGCNNKLIGARYFKLDGRNDPQDILSPIDMVGHGTHTSSTVSGNSVIGANLFGLGNGTARGAVPSSKLAMYKVCWASHSCSDMDLLAAFDAAIEDGVHVISISLGGFGRGPHSYFENSLAIGAFHAMQKGIITVAAGGNSGPSLFTVDNHAPWILTVAASGTSRQYRSKVKLGNGKILSGLGINTFTPQPKLYPLITGEDAGFETEIDYYDYPKDPRICMEDSLDTKKVKGKVVLCESSQFQMEYPADIVVSKAGGVGTIVVDSEGVLTYNDTAAIYFSPATTLNGSSGEVIYKYINSTRSPAAIIYKTEAVSISAPFVASFSSRGPSTGSRRVLKPDIAAPGTDILAAYPPSHPITYFEGDPRRSKYNILSGTSMACPHVAGVAAYVKSFHPNWSPAAIKSAILTTATPMSATLNSEAEFAYGTGQVNPLQAVDPGLVFDMDERSYIKFLCQEGYSSDEIINLSGTKMNCPELPPKGYDALNYPTMHLRINATDQKPQIAIFRRTVTNMGPKNSIYKATIKKLKKVKMTVKPKKLVFTKRFQKISFTVAVKLKKVTSHTEIISGSVTWTSSRHTVRSPVVIFTE</sequence>
<keyword evidence="8" id="KW-1133">Transmembrane helix</keyword>
<dbReference type="InterPro" id="IPR036852">
    <property type="entry name" value="Peptidase_S8/S53_dom_sf"/>
</dbReference>
<dbReference type="Gene3D" id="3.50.30.30">
    <property type="match status" value="1"/>
</dbReference>
<comment type="caution">
    <text evidence="12">The sequence shown here is derived from an EMBL/GenBank/DDBJ whole genome shotgun (WGS) entry which is preliminary data.</text>
</comment>
<keyword evidence="5 7" id="KW-0720">Serine protease</keyword>
<evidence type="ECO:0000256" key="1">
    <source>
        <dbReference type="ARBA" id="ARBA00011073"/>
    </source>
</evidence>
<dbReference type="Pfam" id="PF05922">
    <property type="entry name" value="Inhibitor_I9"/>
    <property type="match status" value="1"/>
</dbReference>
<keyword evidence="4 7" id="KW-0378">Hydrolase</keyword>
<dbReference type="GO" id="GO:0004252">
    <property type="term" value="F:serine-type endopeptidase activity"/>
    <property type="evidence" value="ECO:0007669"/>
    <property type="project" value="UniProtKB-UniRule"/>
</dbReference>
<dbReference type="InterPro" id="IPR010259">
    <property type="entry name" value="S8pro/Inhibitor_I9"/>
</dbReference>
<feature type="domain" description="Inhibitor I9" evidence="10">
    <location>
        <begin position="42"/>
        <end position="120"/>
    </location>
</feature>
<reference evidence="12" key="1">
    <citation type="submission" date="2022-04" db="EMBL/GenBank/DDBJ databases">
        <title>A functionally conserved STORR gene fusion in Papaver species that diverged 16.8 million years ago.</title>
        <authorList>
            <person name="Catania T."/>
        </authorList>
    </citation>
    <scope>NUCLEOTIDE SEQUENCE</scope>
    <source>
        <strain evidence="12">S-188037</strain>
    </source>
</reference>
<dbReference type="PANTHER" id="PTHR10795">
    <property type="entry name" value="PROPROTEIN CONVERTASE SUBTILISIN/KEXIN"/>
    <property type="match status" value="1"/>
</dbReference>
<dbReference type="EMBL" id="JAJJMB010009541">
    <property type="protein sequence ID" value="KAI3913192.1"/>
    <property type="molecule type" value="Genomic_DNA"/>
</dbReference>
<feature type="transmembrane region" description="Helical" evidence="8">
    <location>
        <begin position="12"/>
        <end position="30"/>
    </location>
</feature>
<evidence type="ECO:0000256" key="3">
    <source>
        <dbReference type="ARBA" id="ARBA00022729"/>
    </source>
</evidence>
<evidence type="ECO:0000256" key="2">
    <source>
        <dbReference type="ARBA" id="ARBA00022670"/>
    </source>
</evidence>
<dbReference type="InterPro" id="IPR000209">
    <property type="entry name" value="Peptidase_S8/S53_dom"/>
</dbReference>
<dbReference type="InterPro" id="IPR015500">
    <property type="entry name" value="Peptidase_S8_subtilisin-rel"/>
</dbReference>
<dbReference type="Proteomes" id="UP001202328">
    <property type="component" value="Unassembled WGS sequence"/>
</dbReference>
<dbReference type="Gene3D" id="3.40.50.200">
    <property type="entry name" value="Peptidase S8/S53 domain"/>
    <property type="match status" value="1"/>
</dbReference>
<feature type="domain" description="Peptidase S8/S53" evidence="9">
    <location>
        <begin position="142"/>
        <end position="606"/>
    </location>
</feature>
<dbReference type="PRINTS" id="PR00723">
    <property type="entry name" value="SUBTILISIN"/>
</dbReference>
<evidence type="ECO:0000259" key="10">
    <source>
        <dbReference type="Pfam" id="PF05922"/>
    </source>
</evidence>
<dbReference type="CDD" id="cd04852">
    <property type="entry name" value="Peptidases_S8_3"/>
    <property type="match status" value="1"/>
</dbReference>
<feature type="active site" description="Charge relay system" evidence="6 7">
    <location>
        <position position="215"/>
    </location>
</feature>
<feature type="domain" description="Subtilisin-like protease fibronectin type-III" evidence="11">
    <location>
        <begin position="664"/>
        <end position="764"/>
    </location>
</feature>
<evidence type="ECO:0000256" key="7">
    <source>
        <dbReference type="PROSITE-ProRule" id="PRU01240"/>
    </source>
</evidence>
<dbReference type="SUPFAM" id="SSF52743">
    <property type="entry name" value="Subtilisin-like"/>
    <property type="match status" value="1"/>
</dbReference>
<accession>A0AAD4XFU7</accession>
<evidence type="ECO:0000256" key="4">
    <source>
        <dbReference type="ARBA" id="ARBA00022801"/>
    </source>
</evidence>
<organism evidence="12 13">
    <name type="scientific">Papaver atlanticum</name>
    <dbReference type="NCBI Taxonomy" id="357466"/>
    <lineage>
        <taxon>Eukaryota</taxon>
        <taxon>Viridiplantae</taxon>
        <taxon>Streptophyta</taxon>
        <taxon>Embryophyta</taxon>
        <taxon>Tracheophyta</taxon>
        <taxon>Spermatophyta</taxon>
        <taxon>Magnoliopsida</taxon>
        <taxon>Ranunculales</taxon>
        <taxon>Papaveraceae</taxon>
        <taxon>Papaveroideae</taxon>
        <taxon>Papaver</taxon>
    </lineage>
</organism>
<dbReference type="CDD" id="cd02120">
    <property type="entry name" value="PA_subtilisin_like"/>
    <property type="match status" value="1"/>
</dbReference>
<gene>
    <name evidence="12" type="ORF">MKW98_007208</name>
</gene>
<dbReference type="Pfam" id="PF17766">
    <property type="entry name" value="fn3_6"/>
    <property type="match status" value="1"/>
</dbReference>
<dbReference type="GO" id="GO:0006508">
    <property type="term" value="P:proteolysis"/>
    <property type="evidence" value="ECO:0007669"/>
    <property type="project" value="UniProtKB-KW"/>
</dbReference>
<dbReference type="FunFam" id="3.40.50.200:FF:000006">
    <property type="entry name" value="Subtilisin-like protease SBT1.5"/>
    <property type="match status" value="1"/>
</dbReference>
<feature type="active site" description="Charge relay system" evidence="6 7">
    <location>
        <position position="557"/>
    </location>
</feature>
<evidence type="ECO:0000259" key="9">
    <source>
        <dbReference type="Pfam" id="PF00082"/>
    </source>
</evidence>
<keyword evidence="2 7" id="KW-0645">Protease</keyword>
<keyword evidence="8" id="KW-0812">Transmembrane</keyword>
<comment type="similarity">
    <text evidence="1 7">Belongs to the peptidase S8 family.</text>
</comment>
<keyword evidence="8" id="KW-0472">Membrane</keyword>
<dbReference type="InterPro" id="IPR023828">
    <property type="entry name" value="Peptidase_S8_Ser-AS"/>
</dbReference>
<dbReference type="PROSITE" id="PS51892">
    <property type="entry name" value="SUBTILASE"/>
    <property type="match status" value="1"/>
</dbReference>
<protein>
    <submittedName>
        <fullName evidence="12">Uncharacterized protein</fullName>
    </submittedName>
</protein>
<dbReference type="Pfam" id="PF00082">
    <property type="entry name" value="Peptidase_S8"/>
    <property type="match status" value="1"/>
</dbReference>
<evidence type="ECO:0000313" key="13">
    <source>
        <dbReference type="Proteomes" id="UP001202328"/>
    </source>
</evidence>
<dbReference type="InterPro" id="IPR034197">
    <property type="entry name" value="Peptidases_S8_3"/>
</dbReference>
<evidence type="ECO:0000256" key="8">
    <source>
        <dbReference type="SAM" id="Phobius"/>
    </source>
</evidence>
<keyword evidence="3" id="KW-0732">Signal</keyword>
<dbReference type="Gene3D" id="3.30.70.80">
    <property type="entry name" value="Peptidase S8 propeptide/proteinase inhibitor I9"/>
    <property type="match status" value="1"/>
</dbReference>
<evidence type="ECO:0000256" key="5">
    <source>
        <dbReference type="ARBA" id="ARBA00022825"/>
    </source>
</evidence>
<keyword evidence="13" id="KW-1185">Reference proteome</keyword>
<dbReference type="InterPro" id="IPR045051">
    <property type="entry name" value="SBT"/>
</dbReference>
<dbReference type="InterPro" id="IPR037045">
    <property type="entry name" value="S8pro/Inhibitor_I9_sf"/>
</dbReference>
<proteinExistence type="inferred from homology"/>
<name>A0AAD4XFU7_9MAGN</name>
<evidence type="ECO:0000259" key="11">
    <source>
        <dbReference type="Pfam" id="PF17766"/>
    </source>
</evidence>
<dbReference type="Gene3D" id="2.60.40.2310">
    <property type="match status" value="1"/>
</dbReference>
<evidence type="ECO:0000313" key="12">
    <source>
        <dbReference type="EMBL" id="KAI3913192.1"/>
    </source>
</evidence>
<dbReference type="PROSITE" id="PS00138">
    <property type="entry name" value="SUBTILASE_SER"/>
    <property type="match status" value="1"/>
</dbReference>